<name>A0A4U8W099_9NOCA</name>
<proteinExistence type="inferred from homology"/>
<evidence type="ECO:0000313" key="9">
    <source>
        <dbReference type="EMBL" id="VFA97774.1"/>
    </source>
</evidence>
<evidence type="ECO:0000256" key="2">
    <source>
        <dbReference type="ARBA" id="ARBA00010617"/>
    </source>
</evidence>
<dbReference type="AlphaFoldDB" id="A0A4U8W099"/>
<dbReference type="GO" id="GO:0005506">
    <property type="term" value="F:iron ion binding"/>
    <property type="evidence" value="ECO:0007669"/>
    <property type="project" value="InterPro"/>
</dbReference>
<sequence length="402" mass="45587">MNEFDLWGERMRVDPLPTLARMRAEAPIVRVFNPHQQAPEWRITRYADVTALLRDERFSKDKRKLSDAARSRYFRVTEFDRLDRHMLFADPPEHTRLRGLVAKAFTPRRIMQLRPYAAAATESLLDQAERQESVDLLDALAFRLPIAVLAELIGVPSEDQEQFRKWTSILVAAPSNGDFDAVRRMVIEFHAYLEHFLETRRRRPRDDLTSALIEAQTLGDCLSPDELMSMIFLLIAAGFETTGNLIGNGVWALLRHPAQLRRLQATPTLIGSAIEEVLRYCPPVKNSTGVFPLTDVEFRGTLIPAEELVVASLMSAHHDDEQFAEPSRFDIARTPNRHLGFGLGAHFCLGAALARLEAAVAIGAVVRRFPRLRFAAEPNTLRWKDGVFVHGLEHLPVTWGTR</sequence>
<dbReference type="CDD" id="cd11029">
    <property type="entry name" value="CYP107-like"/>
    <property type="match status" value="1"/>
</dbReference>
<evidence type="ECO:0000256" key="6">
    <source>
        <dbReference type="ARBA" id="ARBA00023004"/>
    </source>
</evidence>
<evidence type="ECO:0000256" key="8">
    <source>
        <dbReference type="RuleBase" id="RU000461"/>
    </source>
</evidence>
<dbReference type="GO" id="GO:0016705">
    <property type="term" value="F:oxidoreductase activity, acting on paired donors, with incorporation or reduction of molecular oxygen"/>
    <property type="evidence" value="ECO:0007669"/>
    <property type="project" value="InterPro"/>
</dbReference>
<keyword evidence="4 8" id="KW-0479">Metal-binding</keyword>
<evidence type="ECO:0000256" key="7">
    <source>
        <dbReference type="ARBA" id="ARBA00023033"/>
    </source>
</evidence>
<dbReference type="PROSITE" id="PS00086">
    <property type="entry name" value="CYTOCHROME_P450"/>
    <property type="match status" value="1"/>
</dbReference>
<evidence type="ECO:0000256" key="5">
    <source>
        <dbReference type="ARBA" id="ARBA00023002"/>
    </source>
</evidence>
<dbReference type="PRINTS" id="PR00359">
    <property type="entry name" value="BP450"/>
</dbReference>
<dbReference type="PANTHER" id="PTHR46696">
    <property type="entry name" value="P450, PUTATIVE (EUROFUNG)-RELATED"/>
    <property type="match status" value="1"/>
</dbReference>
<comment type="similarity">
    <text evidence="2 8">Belongs to the cytochrome P450 family.</text>
</comment>
<dbReference type="PANTHER" id="PTHR46696:SF1">
    <property type="entry name" value="CYTOCHROME P450 YJIB-RELATED"/>
    <property type="match status" value="1"/>
</dbReference>
<accession>A0A4U8W099</accession>
<dbReference type="InterPro" id="IPR001128">
    <property type="entry name" value="Cyt_P450"/>
</dbReference>
<dbReference type="FunFam" id="1.10.630.10:FF:000018">
    <property type="entry name" value="Cytochrome P450 monooxygenase"/>
    <property type="match status" value="1"/>
</dbReference>
<dbReference type="EMBL" id="LR215973">
    <property type="protein sequence ID" value="VFA97774.1"/>
    <property type="molecule type" value="Genomic_DNA"/>
</dbReference>
<evidence type="ECO:0000313" key="10">
    <source>
        <dbReference type="Proteomes" id="UP000290439"/>
    </source>
</evidence>
<dbReference type="Gene3D" id="1.10.630.10">
    <property type="entry name" value="Cytochrome P450"/>
    <property type="match status" value="1"/>
</dbReference>
<dbReference type="Proteomes" id="UP000290439">
    <property type="component" value="Chromosome"/>
</dbReference>
<dbReference type="EC" id="1.14.-.-" evidence="9"/>
<dbReference type="GO" id="GO:0020037">
    <property type="term" value="F:heme binding"/>
    <property type="evidence" value="ECO:0007669"/>
    <property type="project" value="InterPro"/>
</dbReference>
<keyword evidence="5 8" id="KW-0560">Oxidoreductase</keyword>
<evidence type="ECO:0000256" key="1">
    <source>
        <dbReference type="ARBA" id="ARBA00001971"/>
    </source>
</evidence>
<reference evidence="9 10" key="1">
    <citation type="submission" date="2019-02" db="EMBL/GenBank/DDBJ databases">
        <authorList>
            <consortium name="Pathogen Informatics"/>
        </authorList>
    </citation>
    <scope>NUCLEOTIDE SEQUENCE [LARGE SCALE GENOMIC DNA]</scope>
    <source>
        <strain evidence="9 10">3012STDY6756504</strain>
    </source>
</reference>
<dbReference type="Pfam" id="PF00067">
    <property type="entry name" value="p450"/>
    <property type="match status" value="1"/>
</dbReference>
<keyword evidence="6 8" id="KW-0408">Iron</keyword>
<dbReference type="GO" id="GO:0004497">
    <property type="term" value="F:monooxygenase activity"/>
    <property type="evidence" value="ECO:0007669"/>
    <property type="project" value="UniProtKB-KW"/>
</dbReference>
<gene>
    <name evidence="9" type="ORF">NCTC10797_01538</name>
</gene>
<keyword evidence="3 8" id="KW-0349">Heme</keyword>
<dbReference type="InterPro" id="IPR017972">
    <property type="entry name" value="Cyt_P450_CS"/>
</dbReference>
<evidence type="ECO:0000256" key="3">
    <source>
        <dbReference type="ARBA" id="ARBA00022617"/>
    </source>
</evidence>
<evidence type="ECO:0000256" key="4">
    <source>
        <dbReference type="ARBA" id="ARBA00022723"/>
    </source>
</evidence>
<organism evidence="9 10">
    <name type="scientific">Nocardia cyriacigeorgica</name>
    <dbReference type="NCBI Taxonomy" id="135487"/>
    <lineage>
        <taxon>Bacteria</taxon>
        <taxon>Bacillati</taxon>
        <taxon>Actinomycetota</taxon>
        <taxon>Actinomycetes</taxon>
        <taxon>Mycobacteriales</taxon>
        <taxon>Nocardiaceae</taxon>
        <taxon>Nocardia</taxon>
    </lineage>
</organism>
<dbReference type="PRINTS" id="PR00385">
    <property type="entry name" value="P450"/>
</dbReference>
<keyword evidence="7 8" id="KW-0503">Monooxygenase</keyword>
<dbReference type="SUPFAM" id="SSF48264">
    <property type="entry name" value="Cytochrome P450"/>
    <property type="match status" value="1"/>
</dbReference>
<dbReference type="InterPro" id="IPR036396">
    <property type="entry name" value="Cyt_P450_sf"/>
</dbReference>
<dbReference type="RefSeq" id="WP_324189844.1">
    <property type="nucleotide sequence ID" value="NZ_JADLSG010000004.1"/>
</dbReference>
<dbReference type="InterPro" id="IPR002397">
    <property type="entry name" value="Cyt_P450_B"/>
</dbReference>
<protein>
    <submittedName>
        <fullName evidence="9">Cytochrome P450 107B1</fullName>
        <ecNumber evidence="9">1.14.-.-</ecNumber>
    </submittedName>
</protein>
<comment type="cofactor">
    <cofactor evidence="1">
        <name>heme</name>
        <dbReference type="ChEBI" id="CHEBI:30413"/>
    </cofactor>
</comment>